<dbReference type="EMBL" id="MRAE01000001">
    <property type="protein sequence ID" value="OOO69976.1"/>
    <property type="molecule type" value="Genomic_DNA"/>
</dbReference>
<evidence type="ECO:0000313" key="1">
    <source>
        <dbReference type="EMBL" id="OOO69976.1"/>
    </source>
</evidence>
<dbReference type="Proteomes" id="UP000190256">
    <property type="component" value="Unassembled WGS sequence"/>
</dbReference>
<dbReference type="AlphaFoldDB" id="A0A1S9II49"/>
<name>A0A1S9II49_9CLOT</name>
<accession>A0A1S9II49</accession>
<evidence type="ECO:0000313" key="2">
    <source>
        <dbReference type="Proteomes" id="UP000190256"/>
    </source>
</evidence>
<reference evidence="1 2" key="1">
    <citation type="submission" date="2016-12" db="EMBL/GenBank/DDBJ databases">
        <title>Clostridium tepidum sp. nov., a close relative of Clostridium sporogenes and Clostridium botulinum Group I.</title>
        <authorList>
            <person name="Dobritsa A.P."/>
            <person name="Kutumbaka K.K."/>
            <person name="Werner K."/>
            <person name="Wiedmann M."/>
            <person name="Asmus A."/>
            <person name="Samadpour M."/>
        </authorList>
    </citation>
    <scope>NUCLEOTIDE SEQUENCE [LARGE SCALE GENOMIC DNA]</scope>
    <source>
        <strain evidence="1 2">IEH 97212</strain>
    </source>
</reference>
<organism evidence="1 2">
    <name type="scientific">Clostridium tepidum</name>
    <dbReference type="NCBI Taxonomy" id="1962263"/>
    <lineage>
        <taxon>Bacteria</taxon>
        <taxon>Bacillati</taxon>
        <taxon>Bacillota</taxon>
        <taxon>Clostridia</taxon>
        <taxon>Eubacteriales</taxon>
        <taxon>Clostridiaceae</taxon>
        <taxon>Clostridium</taxon>
    </lineage>
</organism>
<comment type="caution">
    <text evidence="1">The sequence shown here is derived from an EMBL/GenBank/DDBJ whole genome shotgun (WGS) entry which is preliminary data.</text>
</comment>
<protein>
    <submittedName>
        <fullName evidence="1">Uncharacterized protein</fullName>
    </submittedName>
</protein>
<gene>
    <name evidence="1" type="ORF">BS638_00600</name>
</gene>
<proteinExistence type="predicted"/>
<sequence>MSKRLWGNSFRKLTRFLNKLEDNKISYKLDTVRNDYIMVEVAVPAQRWEVEFSPDGDVVVERFKSFEDVGDEGLLEYLFENFSD</sequence>